<dbReference type="PANTHER" id="PTHR42983">
    <property type="entry name" value="DINITROGENASE IRON-MOLYBDENUM COFACTOR PROTEIN-RELATED"/>
    <property type="match status" value="1"/>
</dbReference>
<dbReference type="InterPro" id="IPR003731">
    <property type="entry name" value="Di-Nase_FeMo-co_biosynth"/>
</dbReference>
<dbReference type="AlphaFoldDB" id="A0A660SCV3"/>
<proteinExistence type="predicted"/>
<feature type="coiled-coil region" evidence="1">
    <location>
        <begin position="123"/>
        <end position="157"/>
    </location>
</feature>
<sequence>MKICFTSDQKNDLESILSYHFGHCPYFVYVEMDGNTVKNVYSSENPLAESHDVGELPAYMKKQNVDVIITGGMGPRAQQYFEEYGIKPVIGAYGKIKDVLEEYLKGDITYSEKIEEGNSHAHTEGKNEEIERLEKDIVNLREQIADLKSIVTDLIKEQKKK</sequence>
<keyword evidence="1" id="KW-0175">Coiled coil</keyword>
<dbReference type="Gene3D" id="3.30.420.130">
    <property type="entry name" value="Dinitrogenase iron-molybdenum cofactor biosynthesis domain"/>
    <property type="match status" value="1"/>
</dbReference>
<dbReference type="CDD" id="cd00851">
    <property type="entry name" value="MTH1175"/>
    <property type="match status" value="1"/>
</dbReference>
<dbReference type="Pfam" id="PF02579">
    <property type="entry name" value="Nitro_FeMo-Co"/>
    <property type="match status" value="1"/>
</dbReference>
<accession>A0A660SCV3</accession>
<evidence type="ECO:0000313" key="3">
    <source>
        <dbReference type="EMBL" id="RKX67830.1"/>
    </source>
</evidence>
<dbReference type="InterPro" id="IPR033913">
    <property type="entry name" value="MTH1175_dom"/>
</dbReference>
<evidence type="ECO:0000313" key="4">
    <source>
        <dbReference type="Proteomes" id="UP000282321"/>
    </source>
</evidence>
<dbReference type="SUPFAM" id="SSF53146">
    <property type="entry name" value="Nitrogenase accessory factor-like"/>
    <property type="match status" value="1"/>
</dbReference>
<dbReference type="EMBL" id="QNBC01000009">
    <property type="protein sequence ID" value="RKX67830.1"/>
    <property type="molecule type" value="Genomic_DNA"/>
</dbReference>
<dbReference type="PANTHER" id="PTHR42983:SF1">
    <property type="entry name" value="IRON-MOLYBDENUM PROTEIN"/>
    <property type="match status" value="1"/>
</dbReference>
<comment type="caution">
    <text evidence="3">The sequence shown here is derived from an EMBL/GenBank/DDBJ whole genome shotgun (WGS) entry which is preliminary data.</text>
</comment>
<evidence type="ECO:0000256" key="1">
    <source>
        <dbReference type="SAM" id="Coils"/>
    </source>
</evidence>
<protein>
    <submittedName>
        <fullName evidence="3">Dinitrogenase iron-molybdenum cofactor</fullName>
    </submittedName>
</protein>
<feature type="domain" description="Dinitrogenase iron-molybdenum cofactor biosynthesis" evidence="2">
    <location>
        <begin position="14"/>
        <end position="105"/>
    </location>
</feature>
<name>A0A660SCV3_UNCT6</name>
<organism evidence="3 4">
    <name type="scientific">candidate division TA06 bacterium</name>
    <dbReference type="NCBI Taxonomy" id="2250710"/>
    <lineage>
        <taxon>Bacteria</taxon>
        <taxon>Bacteria division TA06</taxon>
    </lineage>
</organism>
<evidence type="ECO:0000259" key="2">
    <source>
        <dbReference type="Pfam" id="PF02579"/>
    </source>
</evidence>
<gene>
    <name evidence="3" type="ORF">DRP44_01320</name>
</gene>
<dbReference type="Proteomes" id="UP000282321">
    <property type="component" value="Unassembled WGS sequence"/>
</dbReference>
<reference evidence="3 4" key="1">
    <citation type="submission" date="2018-06" db="EMBL/GenBank/DDBJ databases">
        <title>Extensive metabolic versatility and redundancy in microbially diverse, dynamic hydrothermal sediments.</title>
        <authorList>
            <person name="Dombrowski N."/>
            <person name="Teske A."/>
            <person name="Baker B.J."/>
        </authorList>
    </citation>
    <scope>NUCLEOTIDE SEQUENCE [LARGE SCALE GENOMIC DNA]</scope>
    <source>
        <strain evidence="3">B35_G9</strain>
    </source>
</reference>
<dbReference type="InterPro" id="IPR036105">
    <property type="entry name" value="DiNase_FeMo-co_biosyn_sf"/>
</dbReference>